<dbReference type="KEGG" id="lww:115943742"/>
<proteinExistence type="predicted"/>
<sequence length="203" mass="21358">MAAHGGSAASSALKGLIQQFTAITAPVLPSEEEATTASGLRVQAGDSPPAHPIPRSRSSRSVEGDTPTHPQCPHCHPRPGEWADLIRPRRPGDLGAGEVGGRTRATALLLLHYLLFSVQPWGAVHLTSFFHSSSARSFSPSPWPALPLSGPLRAIAVALACSGPPALTTRLVGSAVPLPILGDRPLERGVLRSTFKTEVLREE</sequence>
<gene>
    <name evidence="3" type="primary">LOC115943742</name>
</gene>
<reference evidence="3" key="1">
    <citation type="submission" date="2025-08" db="UniProtKB">
        <authorList>
            <consortium name="RefSeq"/>
        </authorList>
    </citation>
    <scope>IDENTIFICATION</scope>
    <source>
        <tissue evidence="3">Liver</tissue>
    </source>
</reference>
<feature type="region of interest" description="Disordered" evidence="1">
    <location>
        <begin position="25"/>
        <end position="86"/>
    </location>
</feature>
<dbReference type="AlphaFoldDB" id="A0A7F8RJT3"/>
<name>A0A7F8RJT3_LEPWE</name>
<dbReference type="RefSeq" id="XP_030893028.1">
    <property type="nucleotide sequence ID" value="XM_031037168.1"/>
</dbReference>
<evidence type="ECO:0000313" key="2">
    <source>
        <dbReference type="Proteomes" id="UP000245341"/>
    </source>
</evidence>
<dbReference type="GeneID" id="115943742"/>
<evidence type="ECO:0000313" key="3">
    <source>
        <dbReference type="RefSeq" id="XP_030893028.1"/>
    </source>
</evidence>
<organism evidence="2 3">
    <name type="scientific">Leptonychotes weddellii</name>
    <name type="common">Weddell seal</name>
    <name type="synonym">Otaria weddellii</name>
    <dbReference type="NCBI Taxonomy" id="9713"/>
    <lineage>
        <taxon>Eukaryota</taxon>
        <taxon>Metazoa</taxon>
        <taxon>Chordata</taxon>
        <taxon>Craniata</taxon>
        <taxon>Vertebrata</taxon>
        <taxon>Euteleostomi</taxon>
        <taxon>Mammalia</taxon>
        <taxon>Eutheria</taxon>
        <taxon>Laurasiatheria</taxon>
        <taxon>Carnivora</taxon>
        <taxon>Caniformia</taxon>
        <taxon>Pinnipedia</taxon>
        <taxon>Phocidae</taxon>
        <taxon>Monachinae</taxon>
        <taxon>Lobodontini</taxon>
        <taxon>Leptonychotes</taxon>
    </lineage>
</organism>
<evidence type="ECO:0000256" key="1">
    <source>
        <dbReference type="SAM" id="MobiDB-lite"/>
    </source>
</evidence>
<protein>
    <submittedName>
        <fullName evidence="3">Uncharacterized protein LOC115943742</fullName>
    </submittedName>
</protein>
<dbReference type="Proteomes" id="UP000245341">
    <property type="component" value="Unplaced"/>
</dbReference>
<keyword evidence="2" id="KW-1185">Reference proteome</keyword>
<accession>A0A7F8RJT3</accession>